<evidence type="ECO:0000313" key="4">
    <source>
        <dbReference type="Proteomes" id="UP000576225"/>
    </source>
</evidence>
<comment type="catalytic activity">
    <reaction evidence="2">
        <text>a 2-deoxystreptamine antibiotic + acetyl-CoA = an N(3)-acetyl-2-deoxystreptamine antibiotic + CoA + H(+)</text>
        <dbReference type="Rhea" id="RHEA:12665"/>
        <dbReference type="ChEBI" id="CHEBI:15378"/>
        <dbReference type="ChEBI" id="CHEBI:57287"/>
        <dbReference type="ChEBI" id="CHEBI:57288"/>
        <dbReference type="ChEBI" id="CHEBI:57921"/>
        <dbReference type="ChEBI" id="CHEBI:77452"/>
        <dbReference type="EC" id="2.3.1.81"/>
    </reaction>
</comment>
<evidence type="ECO:0000313" key="3">
    <source>
        <dbReference type="EMBL" id="NMD86467.1"/>
    </source>
</evidence>
<gene>
    <name evidence="3" type="ORF">HF882_07725</name>
</gene>
<sequence>MNRKYFPRDKVDYSLSAGKWSGGQTLREYAAVSFPESRRNVKGGSAHTRVCRSPACFCLARGLPPETPRCFHVASTPACVGTLPNVFLKTPGVHRLLHPFYSVAAVGPGATER</sequence>
<keyword evidence="2" id="KW-0012">Acyltransferase</keyword>
<dbReference type="GO" id="GO:0046353">
    <property type="term" value="F:aminoglycoside 3-N-acetyltransferase activity"/>
    <property type="evidence" value="ECO:0007669"/>
    <property type="project" value="UniProtKB-EC"/>
</dbReference>
<dbReference type="InterPro" id="IPR028345">
    <property type="entry name" value="Antibiotic_NAT-like"/>
</dbReference>
<dbReference type="Proteomes" id="UP000576225">
    <property type="component" value="Unassembled WGS sequence"/>
</dbReference>
<dbReference type="OrthoDB" id="7330654at2"/>
<dbReference type="EMBL" id="JABAEW010000011">
    <property type="protein sequence ID" value="NMD86467.1"/>
    <property type="molecule type" value="Genomic_DNA"/>
</dbReference>
<keyword evidence="2" id="KW-0046">Antibiotic resistance</keyword>
<dbReference type="SUPFAM" id="SSF110710">
    <property type="entry name" value="TTHA0583/YokD-like"/>
    <property type="match status" value="1"/>
</dbReference>
<name>A0A848AWK1_9BACT</name>
<dbReference type="EC" id="2.3.1.-" evidence="2"/>
<accession>A0A848AWK1</accession>
<keyword evidence="2 3" id="KW-0808">Transferase</keyword>
<evidence type="ECO:0000256" key="1">
    <source>
        <dbReference type="ARBA" id="ARBA00012882"/>
    </source>
</evidence>
<dbReference type="GO" id="GO:0046677">
    <property type="term" value="P:response to antibiotic"/>
    <property type="evidence" value="ECO:0007669"/>
    <property type="project" value="UniProtKB-KW"/>
</dbReference>
<dbReference type="InterPro" id="IPR003679">
    <property type="entry name" value="Amioglycoside_AcTrfase"/>
</dbReference>
<protein>
    <recommendedName>
        <fullName evidence="1 2">Aminoglycoside N(3)-acetyltransferase</fullName>
        <ecNumber evidence="2">2.3.1.-</ecNumber>
    </recommendedName>
</protein>
<comment type="caution">
    <text evidence="3">The sequence shown here is derived from an EMBL/GenBank/DDBJ whole genome shotgun (WGS) entry which is preliminary data.</text>
</comment>
<proteinExistence type="inferred from homology"/>
<reference evidence="3 4" key="1">
    <citation type="submission" date="2020-04" db="EMBL/GenBank/DDBJ databases">
        <authorList>
            <person name="Hitch T.C.A."/>
            <person name="Wylensek D."/>
            <person name="Clavel T."/>
        </authorList>
    </citation>
    <scope>NUCLEOTIDE SEQUENCE [LARGE SCALE GENOMIC DNA]</scope>
    <source>
        <strain evidence="3 4">COR2-253-APC-1A</strain>
    </source>
</reference>
<comment type="similarity">
    <text evidence="2">Belongs to the antibiotic N-acetyltransferase family.</text>
</comment>
<organism evidence="3 4">
    <name type="scientific">Victivallis vadensis</name>
    <dbReference type="NCBI Taxonomy" id="172901"/>
    <lineage>
        <taxon>Bacteria</taxon>
        <taxon>Pseudomonadati</taxon>
        <taxon>Lentisphaerota</taxon>
        <taxon>Lentisphaeria</taxon>
        <taxon>Victivallales</taxon>
        <taxon>Victivallaceae</taxon>
        <taxon>Victivallis</taxon>
    </lineage>
</organism>
<dbReference type="AlphaFoldDB" id="A0A848AWK1"/>
<evidence type="ECO:0000256" key="2">
    <source>
        <dbReference type="RuleBase" id="RU365031"/>
    </source>
</evidence>
<dbReference type="Pfam" id="PF02522">
    <property type="entry name" value="Antibiotic_NAT"/>
    <property type="match status" value="1"/>
</dbReference>